<evidence type="ECO:0000313" key="2">
    <source>
        <dbReference type="EMBL" id="SFO88219.1"/>
    </source>
</evidence>
<dbReference type="PANTHER" id="PTHR43245:SF13">
    <property type="entry name" value="UDP-D-APIOSE_UDP-D-XYLOSE SYNTHASE 2"/>
    <property type="match status" value="1"/>
</dbReference>
<gene>
    <name evidence="2" type="ORF">SAMN05421854_103328</name>
</gene>
<name>A0A1I5KSZ3_9PSEU</name>
<accession>A0A1I5KSZ3</accession>
<sequence>MARLLVLGGSWFLGRTVVEDALADGWEVTTFRRGQSGTDVSGVTRIRGDRTKPEDLNRLAAAGPWDAVVDTSGFVPRETLAVATALAPVVGRYVLISTVSVYEGWPVEPLTENSAVLECPSDAGPDFGYDGDPGPSTYGFGKAGCERAIAEVFGPDRTVLLRPGVILGPYEYVGRLPWWLHRVARGGRVLAPGQPSRSVQPVDVRDVSAFALHTAKADGPAGTFNVTASGRETMSDFLTACQRVTESDATFTWITDEDWLVAQGVAQWTELPLWRTYRGAWAVDSAKAREAGLTTRPLFDTATATWAWLRSGTGTVDHERASEQGIDPDKERTILDAWDARERSRDDAR</sequence>
<dbReference type="EMBL" id="FOWC01000003">
    <property type="protein sequence ID" value="SFO88219.1"/>
    <property type="molecule type" value="Genomic_DNA"/>
</dbReference>
<evidence type="ECO:0000259" key="1">
    <source>
        <dbReference type="Pfam" id="PF01370"/>
    </source>
</evidence>
<dbReference type="OrthoDB" id="7941246at2"/>
<evidence type="ECO:0000313" key="3">
    <source>
        <dbReference type="Proteomes" id="UP000199137"/>
    </source>
</evidence>
<dbReference type="Proteomes" id="UP000199137">
    <property type="component" value="Unassembled WGS sequence"/>
</dbReference>
<dbReference type="InterPro" id="IPR036291">
    <property type="entry name" value="NAD(P)-bd_dom_sf"/>
</dbReference>
<dbReference type="AlphaFoldDB" id="A0A1I5KSZ3"/>
<dbReference type="Pfam" id="PF01370">
    <property type="entry name" value="Epimerase"/>
    <property type="match status" value="1"/>
</dbReference>
<dbReference type="InterPro" id="IPR050177">
    <property type="entry name" value="Lipid_A_modif_metabolic_enz"/>
</dbReference>
<dbReference type="STRING" id="112413.SAMN05421854_103328"/>
<dbReference type="Gene3D" id="3.40.50.720">
    <property type="entry name" value="NAD(P)-binding Rossmann-like Domain"/>
    <property type="match status" value="1"/>
</dbReference>
<dbReference type="SUPFAM" id="SSF51735">
    <property type="entry name" value="NAD(P)-binding Rossmann-fold domains"/>
    <property type="match status" value="1"/>
</dbReference>
<feature type="domain" description="NAD-dependent epimerase/dehydratase" evidence="1">
    <location>
        <begin position="5"/>
        <end position="226"/>
    </location>
</feature>
<reference evidence="2 3" key="1">
    <citation type="submission" date="2016-10" db="EMBL/GenBank/DDBJ databases">
        <authorList>
            <person name="de Groot N.N."/>
        </authorList>
    </citation>
    <scope>NUCLEOTIDE SEQUENCE [LARGE SCALE GENOMIC DNA]</scope>
    <source>
        <strain evidence="2 3">DSM 44637</strain>
    </source>
</reference>
<protein>
    <submittedName>
        <fullName evidence="2">Nucleoside-diphosphate-sugar epimerase</fullName>
    </submittedName>
</protein>
<organism evidence="2 3">
    <name type="scientific">Amycolatopsis rubida</name>
    <dbReference type="NCBI Taxonomy" id="112413"/>
    <lineage>
        <taxon>Bacteria</taxon>
        <taxon>Bacillati</taxon>
        <taxon>Actinomycetota</taxon>
        <taxon>Actinomycetes</taxon>
        <taxon>Pseudonocardiales</taxon>
        <taxon>Pseudonocardiaceae</taxon>
        <taxon>Amycolatopsis</taxon>
    </lineage>
</organism>
<dbReference type="PANTHER" id="PTHR43245">
    <property type="entry name" value="BIFUNCTIONAL POLYMYXIN RESISTANCE PROTEIN ARNA"/>
    <property type="match status" value="1"/>
</dbReference>
<dbReference type="InterPro" id="IPR001509">
    <property type="entry name" value="Epimerase_deHydtase"/>
</dbReference>
<proteinExistence type="predicted"/>
<dbReference type="RefSeq" id="WP_093573644.1">
    <property type="nucleotide sequence ID" value="NZ_FOWC01000003.1"/>
</dbReference>